<evidence type="ECO:0000259" key="8">
    <source>
        <dbReference type="PROSITE" id="PS51074"/>
    </source>
</evidence>
<dbReference type="OrthoDB" id="66964at2759"/>
<dbReference type="GO" id="GO:0017183">
    <property type="term" value="P:protein histidyl modification to diphthamide"/>
    <property type="evidence" value="ECO:0007669"/>
    <property type="project" value="InterPro"/>
</dbReference>
<dbReference type="GO" id="GO:0005634">
    <property type="term" value="C:nucleus"/>
    <property type="evidence" value="ECO:0007669"/>
    <property type="project" value="UniProtKB-SubCell"/>
</dbReference>
<dbReference type="PROSITE" id="PS50076">
    <property type="entry name" value="DNAJ_2"/>
    <property type="match status" value="1"/>
</dbReference>
<feature type="domain" description="J" evidence="7">
    <location>
        <begin position="12"/>
        <end position="86"/>
    </location>
</feature>
<evidence type="ECO:0000256" key="2">
    <source>
        <dbReference type="ARBA" id="ARBA00004496"/>
    </source>
</evidence>
<dbReference type="Proteomes" id="UP001085076">
    <property type="component" value="Miscellaneous, Linkage group lg02"/>
</dbReference>
<dbReference type="PRINTS" id="PR00625">
    <property type="entry name" value="JDOMAIN"/>
</dbReference>
<evidence type="ECO:0000313" key="10">
    <source>
        <dbReference type="Proteomes" id="UP001085076"/>
    </source>
</evidence>
<reference evidence="9" key="2">
    <citation type="journal article" date="2022" name="Hortic Res">
        <title>The genome of Dioscorea zingiberensis sheds light on the biosynthesis, origin and evolution of the medicinally important diosgenin saponins.</title>
        <authorList>
            <person name="Li Y."/>
            <person name="Tan C."/>
            <person name="Li Z."/>
            <person name="Guo J."/>
            <person name="Li S."/>
            <person name="Chen X."/>
            <person name="Wang C."/>
            <person name="Dai X."/>
            <person name="Yang H."/>
            <person name="Song W."/>
            <person name="Hou L."/>
            <person name="Xu J."/>
            <person name="Tong Z."/>
            <person name="Xu A."/>
            <person name="Yuan X."/>
            <person name="Wang W."/>
            <person name="Yang Q."/>
            <person name="Chen L."/>
            <person name="Sun Z."/>
            <person name="Wang K."/>
            <person name="Pan B."/>
            <person name="Chen J."/>
            <person name="Bao Y."/>
            <person name="Liu F."/>
            <person name="Qi X."/>
            <person name="Gang D.R."/>
            <person name="Wen J."/>
            <person name="Li J."/>
        </authorList>
    </citation>
    <scope>NUCLEOTIDE SEQUENCE</scope>
    <source>
        <strain evidence="9">Dzin_1.0</strain>
    </source>
</reference>
<accession>A0A9D5HLY5</accession>
<keyword evidence="10" id="KW-1185">Reference proteome</keyword>
<dbReference type="GO" id="GO:0005829">
    <property type="term" value="C:cytosol"/>
    <property type="evidence" value="ECO:0007669"/>
    <property type="project" value="TreeGrafter"/>
</dbReference>
<evidence type="ECO:0000256" key="5">
    <source>
        <dbReference type="ARBA" id="ARBA00023004"/>
    </source>
</evidence>
<name>A0A9D5HLY5_9LILI</name>
<dbReference type="PROSITE" id="PS51074">
    <property type="entry name" value="DPH_MB"/>
    <property type="match status" value="1"/>
</dbReference>
<dbReference type="PANTHER" id="PTHR21454">
    <property type="entry name" value="DPH3 HOMOLOG-RELATED"/>
    <property type="match status" value="1"/>
</dbReference>
<comment type="caution">
    <text evidence="9">The sequence shown here is derived from an EMBL/GenBank/DDBJ whole genome shotgun (WGS) entry which is preliminary data.</text>
</comment>
<dbReference type="PANTHER" id="PTHR21454:SF47">
    <property type="entry name" value="DNAJ HEAT SHOCK N-TERMINAL DOMAIN-CONTAINING PROTEIN"/>
    <property type="match status" value="1"/>
</dbReference>
<evidence type="ECO:0000256" key="3">
    <source>
        <dbReference type="ARBA" id="ARBA00006169"/>
    </source>
</evidence>
<dbReference type="AlphaFoldDB" id="A0A9D5HLY5"/>
<dbReference type="CDD" id="cd06257">
    <property type="entry name" value="DnaJ"/>
    <property type="match status" value="1"/>
</dbReference>
<feature type="domain" description="DPH-type MB" evidence="8">
    <location>
        <begin position="81"/>
        <end position="160"/>
    </location>
</feature>
<dbReference type="SMART" id="SM00271">
    <property type="entry name" value="DnaJ"/>
    <property type="match status" value="1"/>
</dbReference>
<dbReference type="GO" id="GO:0046872">
    <property type="term" value="F:metal ion binding"/>
    <property type="evidence" value="ECO:0007669"/>
    <property type="project" value="UniProtKB-KW"/>
</dbReference>
<dbReference type="InterPro" id="IPR001623">
    <property type="entry name" value="DnaJ_domain"/>
</dbReference>
<keyword evidence="5" id="KW-0408">Iron</keyword>
<sequence length="163" mass="18360">MLLGSKSFTIKTHYQVLSVKEDATYDEIRAAYKAAILDSHPDKQLMKPKASQLDHELQERFLFVQNSWEVLSDATQKLEVIADEVRLEEMIIETCNDIEEFSYQCRCSDYLSVTSSELNEMGLSLDKNGKDVSQLATDWSPASVLLPCGSCSLKIQLVMDPSS</sequence>
<dbReference type="Gene3D" id="3.10.660.10">
    <property type="entry name" value="DPH Zinc finger"/>
    <property type="match status" value="1"/>
</dbReference>
<comment type="similarity">
    <text evidence="3">Belongs to the DPH4 family.</text>
</comment>
<proteinExistence type="inferred from homology"/>
<dbReference type="InterPro" id="IPR036869">
    <property type="entry name" value="J_dom_sf"/>
</dbReference>
<dbReference type="SUPFAM" id="SSF46565">
    <property type="entry name" value="Chaperone J-domain"/>
    <property type="match status" value="1"/>
</dbReference>
<gene>
    <name evidence="9" type="ORF">J5N97_009739</name>
</gene>
<protein>
    <submittedName>
        <fullName evidence="9">Uncharacterized protein</fullName>
    </submittedName>
</protein>
<evidence type="ECO:0000256" key="1">
    <source>
        <dbReference type="ARBA" id="ARBA00004123"/>
    </source>
</evidence>
<organism evidence="9 10">
    <name type="scientific">Dioscorea zingiberensis</name>
    <dbReference type="NCBI Taxonomy" id="325984"/>
    <lineage>
        <taxon>Eukaryota</taxon>
        <taxon>Viridiplantae</taxon>
        <taxon>Streptophyta</taxon>
        <taxon>Embryophyta</taxon>
        <taxon>Tracheophyta</taxon>
        <taxon>Spermatophyta</taxon>
        <taxon>Magnoliopsida</taxon>
        <taxon>Liliopsida</taxon>
        <taxon>Dioscoreales</taxon>
        <taxon>Dioscoreaceae</taxon>
        <taxon>Dioscorea</taxon>
    </lineage>
</organism>
<keyword evidence="6" id="KW-0539">Nucleus</keyword>
<dbReference type="SUPFAM" id="SSF144217">
    <property type="entry name" value="CSL zinc finger"/>
    <property type="match status" value="1"/>
</dbReference>
<comment type="subcellular location">
    <subcellularLocation>
        <location evidence="2">Cytoplasm</location>
    </subcellularLocation>
    <subcellularLocation>
        <location evidence="1">Nucleus</location>
    </subcellularLocation>
</comment>
<evidence type="ECO:0000256" key="6">
    <source>
        <dbReference type="ARBA" id="ARBA00023242"/>
    </source>
</evidence>
<dbReference type="InterPro" id="IPR044248">
    <property type="entry name" value="DPH3/4-like"/>
</dbReference>
<dbReference type="InterPro" id="IPR007872">
    <property type="entry name" value="DPH_MB_dom"/>
</dbReference>
<keyword evidence="4" id="KW-0479">Metal-binding</keyword>
<evidence type="ECO:0000259" key="7">
    <source>
        <dbReference type="PROSITE" id="PS50076"/>
    </source>
</evidence>
<reference evidence="9" key="1">
    <citation type="submission" date="2021-03" db="EMBL/GenBank/DDBJ databases">
        <authorList>
            <person name="Li Z."/>
            <person name="Yang C."/>
        </authorList>
    </citation>
    <scope>NUCLEOTIDE SEQUENCE</scope>
    <source>
        <strain evidence="9">Dzin_1.0</strain>
        <tissue evidence="9">Leaf</tissue>
    </source>
</reference>
<evidence type="ECO:0000256" key="4">
    <source>
        <dbReference type="ARBA" id="ARBA00022723"/>
    </source>
</evidence>
<dbReference type="GO" id="GO:0005783">
    <property type="term" value="C:endoplasmic reticulum"/>
    <property type="evidence" value="ECO:0007669"/>
    <property type="project" value="UniProtKB-ARBA"/>
</dbReference>
<dbReference type="Gene3D" id="1.10.287.110">
    <property type="entry name" value="DnaJ domain"/>
    <property type="match status" value="1"/>
</dbReference>
<evidence type="ECO:0000313" key="9">
    <source>
        <dbReference type="EMBL" id="KAJ0981484.1"/>
    </source>
</evidence>
<dbReference type="Pfam" id="PF00226">
    <property type="entry name" value="DnaJ"/>
    <property type="match status" value="1"/>
</dbReference>
<dbReference type="InterPro" id="IPR036671">
    <property type="entry name" value="DPH_MB_sf"/>
</dbReference>
<dbReference type="EMBL" id="JAGGNH010000002">
    <property type="protein sequence ID" value="KAJ0981484.1"/>
    <property type="molecule type" value="Genomic_DNA"/>
</dbReference>
<dbReference type="Pfam" id="PF05207">
    <property type="entry name" value="Zn_ribbon_CSL"/>
    <property type="match status" value="1"/>
</dbReference>